<protein>
    <submittedName>
        <fullName evidence="1">Uncharacterized protein</fullName>
    </submittedName>
</protein>
<dbReference type="Proteomes" id="UP001220377">
    <property type="component" value="Chromosome"/>
</dbReference>
<evidence type="ECO:0000313" key="2">
    <source>
        <dbReference type="Proteomes" id="UP001220377"/>
    </source>
</evidence>
<evidence type="ECO:0000313" key="1">
    <source>
        <dbReference type="EMBL" id="WDF83603.1"/>
    </source>
</evidence>
<reference evidence="1 2" key="1">
    <citation type="submission" date="2023-02" db="EMBL/GenBank/DDBJ databases">
        <title>Genome sequence of Lacticaseibacillus sp. KACC 23028.</title>
        <authorList>
            <person name="Kim S."/>
            <person name="Heo J."/>
            <person name="Kwon S.-W."/>
        </authorList>
    </citation>
    <scope>NUCLEOTIDE SEQUENCE [LARGE SCALE GENOMIC DNA]</scope>
    <source>
        <strain evidence="1 2">KACC 23028</strain>
    </source>
</reference>
<name>A0ABY7WVU0_9LACO</name>
<gene>
    <name evidence="1" type="ORF">PQ472_05045</name>
</gene>
<keyword evidence="2" id="KW-1185">Reference proteome</keyword>
<dbReference type="RefSeq" id="WP_274261866.1">
    <property type="nucleotide sequence ID" value="NZ_CP117884.1"/>
</dbReference>
<accession>A0ABY7WVU0</accession>
<dbReference type="EMBL" id="CP117884">
    <property type="protein sequence ID" value="WDF83603.1"/>
    <property type="molecule type" value="Genomic_DNA"/>
</dbReference>
<sequence length="79" mass="8771">MSENWFEGSWYDVPKVHALLMYKRHNAAANMARDIADGNEGIAAMAEWKVLDEIIHRLDAKKPAADAPATDSDSATKQN</sequence>
<organism evidence="1 2">
    <name type="scientific">Lacticaseibacillus pabuli</name>
    <dbReference type="NCBI Taxonomy" id="3025672"/>
    <lineage>
        <taxon>Bacteria</taxon>
        <taxon>Bacillati</taxon>
        <taxon>Bacillota</taxon>
        <taxon>Bacilli</taxon>
        <taxon>Lactobacillales</taxon>
        <taxon>Lactobacillaceae</taxon>
        <taxon>Lacticaseibacillus</taxon>
    </lineage>
</organism>
<proteinExistence type="predicted"/>